<proteinExistence type="inferred from homology"/>
<dbReference type="AlphaFoldDB" id="A0AA96V5A5"/>
<dbReference type="SUPFAM" id="SSF160350">
    <property type="entry name" value="Rnp2-like"/>
    <property type="match status" value="1"/>
</dbReference>
<evidence type="ECO:0000313" key="4">
    <source>
        <dbReference type="Proteomes" id="UP001304970"/>
    </source>
</evidence>
<dbReference type="EC" id="3.1.26.5" evidence="2"/>
<keyword evidence="1 2" id="KW-0819">tRNA processing</keyword>
<dbReference type="Gene3D" id="3.30.70.3250">
    <property type="entry name" value="Ribonuclease P, Pop5 subunit"/>
    <property type="match status" value="1"/>
</dbReference>
<keyword evidence="2" id="KW-0963">Cytoplasm</keyword>
<comment type="subcellular location">
    <subcellularLocation>
        <location evidence="2">Cytoplasm</location>
    </subcellularLocation>
</comment>
<sequence>MEPLLPTLRDRKRYVAVEVFGDVFVSREAFIAAVSSSGTTLLGDVGFAAAGISVYGFENSKGIVKCRHTAVSQTIAVLAFISAIENRRVIVKTWGVSGTVKGATEKFLSDKNNLKT</sequence>
<comment type="similarity">
    <text evidence="2">Belongs to the eukaryotic/archaeal RNase P protein component 2 family.</text>
</comment>
<dbReference type="Pfam" id="PF01900">
    <property type="entry name" value="RNase_P_Rpp14"/>
    <property type="match status" value="1"/>
</dbReference>
<keyword evidence="2" id="KW-0378">Hydrolase</keyword>
<protein>
    <recommendedName>
        <fullName evidence="2">Ribonuclease P protein component 2</fullName>
        <shortName evidence="2">RNase P component 2</shortName>
        <ecNumber evidence="2">3.1.26.5</ecNumber>
    </recommendedName>
    <alternativeName>
        <fullName evidence="2">Pop5</fullName>
    </alternativeName>
</protein>
<evidence type="ECO:0000256" key="1">
    <source>
        <dbReference type="ARBA" id="ARBA00022694"/>
    </source>
</evidence>
<comment type="subunit">
    <text evidence="2">Consists of a catalytic RNA component and at least 4-5 protein subunits.</text>
</comment>
<dbReference type="GO" id="GO:0005737">
    <property type="term" value="C:cytoplasm"/>
    <property type="evidence" value="ECO:0007669"/>
    <property type="project" value="UniProtKB-SubCell"/>
</dbReference>
<evidence type="ECO:0000256" key="2">
    <source>
        <dbReference type="HAMAP-Rule" id="MF_00755"/>
    </source>
</evidence>
<dbReference type="GeneID" id="89228066"/>
<dbReference type="GO" id="GO:0001682">
    <property type="term" value="P:tRNA 5'-leader removal"/>
    <property type="evidence" value="ECO:0007669"/>
    <property type="project" value="UniProtKB-UniRule"/>
</dbReference>
<comment type="function">
    <text evidence="2">Part of ribonuclease P, a protein complex that generates mature tRNA molecules by cleaving their 5'-ends.</text>
</comment>
<dbReference type="EMBL" id="CP131061">
    <property type="protein sequence ID" value="WNY26877.1"/>
    <property type="molecule type" value="Genomic_DNA"/>
</dbReference>
<organism evidence="3 4">
    <name type="scientific">Methanolapillus ohkumae</name>
    <dbReference type="NCBI Taxonomy" id="3028298"/>
    <lineage>
        <taxon>Archaea</taxon>
        <taxon>Methanobacteriati</taxon>
        <taxon>Methanobacteriota</taxon>
        <taxon>Stenosarchaea group</taxon>
        <taxon>Methanomicrobia</taxon>
        <taxon>Methanosarcinales</taxon>
        <taxon>Methanosarcinaceae</taxon>
        <taxon>Methanolapillus</taxon>
    </lineage>
</organism>
<dbReference type="RefSeq" id="WP_338098381.1">
    <property type="nucleotide sequence ID" value="NZ_CP131061.1"/>
</dbReference>
<dbReference type="HAMAP" id="MF_00755">
    <property type="entry name" value="RNase_P_2"/>
    <property type="match status" value="1"/>
</dbReference>
<dbReference type="InterPro" id="IPR002759">
    <property type="entry name" value="Pop5/Rpp14/Rnp2-like"/>
</dbReference>
<gene>
    <name evidence="2" type="primary">rnp2</name>
    <name evidence="3" type="ORF">MsAm2_06580</name>
</gene>
<dbReference type="Proteomes" id="UP001304970">
    <property type="component" value="Chromosome"/>
</dbReference>
<dbReference type="GO" id="GO:0030677">
    <property type="term" value="C:ribonuclease P complex"/>
    <property type="evidence" value="ECO:0007669"/>
    <property type="project" value="UniProtKB-UniRule"/>
</dbReference>
<reference evidence="3 4" key="1">
    <citation type="submission" date="2023-07" db="EMBL/GenBank/DDBJ databases">
        <title>Closed genome sequence of Methanosarcinaceae archaeon Am2.</title>
        <authorList>
            <person name="Poehlein A."/>
            <person name="Protasov E."/>
            <person name="Platt K."/>
            <person name="Reeh H."/>
            <person name="Daniel R."/>
            <person name="Brune A."/>
        </authorList>
    </citation>
    <scope>NUCLEOTIDE SEQUENCE [LARGE SCALE GENOMIC DNA]</scope>
    <source>
        <strain evidence="3 4">Am2</strain>
    </source>
</reference>
<dbReference type="GO" id="GO:0004526">
    <property type="term" value="F:ribonuclease P activity"/>
    <property type="evidence" value="ECO:0007669"/>
    <property type="project" value="UniProtKB-UniRule"/>
</dbReference>
<dbReference type="InterPro" id="IPR038085">
    <property type="entry name" value="Rnp2-like_sf"/>
</dbReference>
<name>A0AA96V5A5_9EURY</name>
<keyword evidence="2" id="KW-0540">Nuclease</keyword>
<comment type="catalytic activity">
    <reaction evidence="2">
        <text>Endonucleolytic cleavage of RNA, removing 5'-extranucleotides from tRNA precursor.</text>
        <dbReference type="EC" id="3.1.26.5"/>
    </reaction>
</comment>
<keyword evidence="2" id="KW-0255">Endonuclease</keyword>
<keyword evidence="4" id="KW-1185">Reference proteome</keyword>
<accession>A0AA96V5A5</accession>
<evidence type="ECO:0000313" key="3">
    <source>
        <dbReference type="EMBL" id="WNY26877.1"/>
    </source>
</evidence>